<evidence type="ECO:0000256" key="3">
    <source>
        <dbReference type="SAM" id="MobiDB-lite"/>
    </source>
</evidence>
<dbReference type="Gene3D" id="3.30.310.210">
    <property type="match status" value="1"/>
</dbReference>
<feature type="compositionally biased region" description="Basic residues" evidence="3">
    <location>
        <begin position="380"/>
        <end position="410"/>
    </location>
</feature>
<reference evidence="5 6" key="1">
    <citation type="submission" date="2015-02" db="EMBL/GenBank/DDBJ databases">
        <authorList>
            <person name="Chooi Y.-H."/>
        </authorList>
    </citation>
    <scope>NUCLEOTIDE SEQUENCE [LARGE SCALE GENOMIC DNA]</scope>
    <source>
        <strain evidence="5">E3</strain>
    </source>
</reference>
<dbReference type="SMART" id="SM00322">
    <property type="entry name" value="KH"/>
    <property type="match status" value="3"/>
</dbReference>
<evidence type="ECO:0000313" key="5">
    <source>
        <dbReference type="EMBL" id="CEO97219.1"/>
    </source>
</evidence>
<keyword evidence="1" id="KW-0677">Repeat</keyword>
<feature type="region of interest" description="Disordered" evidence="3">
    <location>
        <begin position="1"/>
        <end position="45"/>
    </location>
</feature>
<dbReference type="GO" id="GO:0003723">
    <property type="term" value="F:RNA binding"/>
    <property type="evidence" value="ECO:0007669"/>
    <property type="project" value="UniProtKB-UniRule"/>
</dbReference>
<accession>A0A0G4IPZ4</accession>
<evidence type="ECO:0000259" key="4">
    <source>
        <dbReference type="SMART" id="SM00322"/>
    </source>
</evidence>
<dbReference type="STRING" id="37360.A0A0G4IPZ4"/>
<dbReference type="Pfam" id="PF00013">
    <property type="entry name" value="KH_1"/>
    <property type="match status" value="3"/>
</dbReference>
<dbReference type="InterPro" id="IPR004087">
    <property type="entry name" value="KH_dom"/>
</dbReference>
<gene>
    <name evidence="5" type="ORF">PBRA_000564</name>
</gene>
<evidence type="ECO:0000256" key="2">
    <source>
        <dbReference type="PROSITE-ProRule" id="PRU00117"/>
    </source>
</evidence>
<organism evidence="5 6">
    <name type="scientific">Plasmodiophora brassicae</name>
    <name type="common">Clubroot disease agent</name>
    <dbReference type="NCBI Taxonomy" id="37360"/>
    <lineage>
        <taxon>Eukaryota</taxon>
        <taxon>Sar</taxon>
        <taxon>Rhizaria</taxon>
        <taxon>Endomyxa</taxon>
        <taxon>Phytomyxea</taxon>
        <taxon>Plasmodiophorida</taxon>
        <taxon>Plasmodiophoridae</taxon>
        <taxon>Plasmodiophora</taxon>
    </lineage>
</organism>
<dbReference type="AlphaFoldDB" id="A0A0G4IPZ4"/>
<keyword evidence="2" id="KW-0694">RNA-binding</keyword>
<sequence>LPSASMSPSMSRSRSRSPYGRSRSRSRSASPDGRRSRSPRADRGPCDVITLTYDEVGFVLGKLGSTKRKIERVSGARLDLHERDHRLEIFGSEKERSRAAEYTRFVLDQRTGDVQIDLSIPRDDLSIVDVPTDTVGFVMGRGGAVLRGLEDEWGTLMFFAKGRGRNGDNPTEKLAIFGSRRSRRGAELKVLSAVEHKHAGFFLSSDGELHKPLNQPGDDEGDDWGYDTRLLQNDEFSYALGARGTTRKKLAAASGAILEFVGFLAIAAGTRDERRRAMDYLDWLLKQRRGGPVPLTPEDLQRDDITVMEVPSSCMGFITGRKGESLRSIEQRTTTFCFGDGDKDDTKSETEKLYIFSYSKSGRKRAVALVQEMIDSDRRRGGRGGRYSRSRSPPRHRDRRSRSRSPRRYSRSPYRGGYSDRDRYGRDDRDRRDRYDRHDRHYR</sequence>
<feature type="domain" description="K Homology" evidence="4">
    <location>
        <begin position="122"/>
        <end position="195"/>
    </location>
</feature>
<dbReference type="InterPro" id="IPR036612">
    <property type="entry name" value="KH_dom_type_1_sf"/>
</dbReference>
<dbReference type="CDD" id="cd00105">
    <property type="entry name" value="KH-I"/>
    <property type="match status" value="3"/>
</dbReference>
<evidence type="ECO:0000313" key="6">
    <source>
        <dbReference type="Proteomes" id="UP000039324"/>
    </source>
</evidence>
<name>A0A0G4IPZ4_PLABS</name>
<dbReference type="PROSITE" id="PS50084">
    <property type="entry name" value="KH_TYPE_1"/>
    <property type="match status" value="3"/>
</dbReference>
<feature type="domain" description="K Homology" evidence="4">
    <location>
        <begin position="43"/>
        <end position="108"/>
    </location>
</feature>
<dbReference type="PANTHER" id="PTHR10288">
    <property type="entry name" value="KH DOMAIN CONTAINING RNA BINDING PROTEIN"/>
    <property type="match status" value="1"/>
</dbReference>
<dbReference type="EMBL" id="CDSF01000079">
    <property type="protein sequence ID" value="CEO97219.1"/>
    <property type="molecule type" value="Genomic_DNA"/>
</dbReference>
<protein>
    <recommendedName>
        <fullName evidence="4">K Homology domain-containing protein</fullName>
    </recommendedName>
</protein>
<feature type="compositionally biased region" description="Basic and acidic residues" evidence="3">
    <location>
        <begin position="418"/>
        <end position="443"/>
    </location>
</feature>
<keyword evidence="6" id="KW-1185">Reference proteome</keyword>
<evidence type="ECO:0000256" key="1">
    <source>
        <dbReference type="ARBA" id="ARBA00022737"/>
    </source>
</evidence>
<dbReference type="OMA" id="IDVPHEC"/>
<dbReference type="Gene3D" id="3.30.1370.10">
    <property type="entry name" value="K Homology domain, type 1"/>
    <property type="match status" value="1"/>
</dbReference>
<dbReference type="Proteomes" id="UP000039324">
    <property type="component" value="Unassembled WGS sequence"/>
</dbReference>
<feature type="compositionally biased region" description="Low complexity" evidence="3">
    <location>
        <begin position="1"/>
        <end position="31"/>
    </location>
</feature>
<feature type="region of interest" description="Disordered" evidence="3">
    <location>
        <begin position="373"/>
        <end position="443"/>
    </location>
</feature>
<dbReference type="SUPFAM" id="SSF54791">
    <property type="entry name" value="Eukaryotic type KH-domain (KH-domain type I)"/>
    <property type="match status" value="3"/>
</dbReference>
<feature type="non-terminal residue" evidence="5">
    <location>
        <position position="1"/>
    </location>
</feature>
<feature type="domain" description="K Homology" evidence="4">
    <location>
        <begin position="302"/>
        <end position="375"/>
    </location>
</feature>
<feature type="compositionally biased region" description="Basic and acidic residues" evidence="3">
    <location>
        <begin position="32"/>
        <end position="45"/>
    </location>
</feature>
<dbReference type="OrthoDB" id="5204190at2759"/>
<dbReference type="InterPro" id="IPR004088">
    <property type="entry name" value="KH_dom_type_1"/>
</dbReference>
<proteinExistence type="predicted"/>